<dbReference type="InterPro" id="IPR011527">
    <property type="entry name" value="ABC1_TM_dom"/>
</dbReference>
<dbReference type="SUPFAM" id="SSF52540">
    <property type="entry name" value="P-loop containing nucleoside triphosphate hydrolases"/>
    <property type="match status" value="1"/>
</dbReference>
<evidence type="ECO:0000313" key="11">
    <source>
        <dbReference type="Proteomes" id="UP001595916"/>
    </source>
</evidence>
<feature type="domain" description="ABC transporter" evidence="8">
    <location>
        <begin position="332"/>
        <end position="565"/>
    </location>
</feature>
<name>A0ABV9QJ76_9FIRM</name>
<dbReference type="PANTHER" id="PTHR43394">
    <property type="entry name" value="ATP-DEPENDENT PERMEASE MDL1, MITOCHONDRIAL"/>
    <property type="match status" value="1"/>
</dbReference>
<evidence type="ECO:0000259" key="8">
    <source>
        <dbReference type="PROSITE" id="PS50893"/>
    </source>
</evidence>
<dbReference type="PROSITE" id="PS50893">
    <property type="entry name" value="ABC_TRANSPORTER_2"/>
    <property type="match status" value="1"/>
</dbReference>
<feature type="transmembrane region" description="Helical" evidence="7">
    <location>
        <begin position="16"/>
        <end position="39"/>
    </location>
</feature>
<dbReference type="Proteomes" id="UP001595916">
    <property type="component" value="Unassembled WGS sequence"/>
</dbReference>
<dbReference type="InterPro" id="IPR036640">
    <property type="entry name" value="ABC1_TM_sf"/>
</dbReference>
<feature type="transmembrane region" description="Helical" evidence="7">
    <location>
        <begin position="244"/>
        <end position="263"/>
    </location>
</feature>
<proteinExistence type="predicted"/>
<dbReference type="Gene3D" id="1.20.1560.10">
    <property type="entry name" value="ABC transporter type 1, transmembrane domain"/>
    <property type="match status" value="1"/>
</dbReference>
<keyword evidence="4 10" id="KW-0067">ATP-binding</keyword>
<evidence type="ECO:0000313" key="10">
    <source>
        <dbReference type="EMBL" id="MFC4804640.1"/>
    </source>
</evidence>
<feature type="transmembrane region" description="Helical" evidence="7">
    <location>
        <begin position="160"/>
        <end position="180"/>
    </location>
</feature>
<comment type="subcellular location">
    <subcellularLocation>
        <location evidence="1">Cell membrane</location>
        <topology evidence="1">Multi-pass membrane protein</topology>
    </subcellularLocation>
</comment>
<dbReference type="PROSITE" id="PS00211">
    <property type="entry name" value="ABC_TRANSPORTER_1"/>
    <property type="match status" value="1"/>
</dbReference>
<keyword evidence="6 7" id="KW-0472">Membrane</keyword>
<keyword evidence="3" id="KW-0547">Nucleotide-binding</keyword>
<evidence type="ECO:0000256" key="6">
    <source>
        <dbReference type="ARBA" id="ARBA00023136"/>
    </source>
</evidence>
<dbReference type="SMART" id="SM00382">
    <property type="entry name" value="AAA"/>
    <property type="match status" value="1"/>
</dbReference>
<keyword evidence="11" id="KW-1185">Reference proteome</keyword>
<keyword evidence="5 7" id="KW-1133">Transmembrane helix</keyword>
<evidence type="ECO:0000259" key="9">
    <source>
        <dbReference type="PROSITE" id="PS50929"/>
    </source>
</evidence>
<gene>
    <name evidence="10" type="ORF">ACFO4R_06040</name>
</gene>
<dbReference type="InterPro" id="IPR003593">
    <property type="entry name" value="AAA+_ATPase"/>
</dbReference>
<dbReference type="InterPro" id="IPR039421">
    <property type="entry name" value="Type_1_exporter"/>
</dbReference>
<feature type="transmembrane region" description="Helical" evidence="7">
    <location>
        <begin position="137"/>
        <end position="154"/>
    </location>
</feature>
<dbReference type="InterPro" id="IPR003439">
    <property type="entry name" value="ABC_transporter-like_ATP-bd"/>
</dbReference>
<dbReference type="EMBL" id="JBHSHL010000021">
    <property type="protein sequence ID" value="MFC4804640.1"/>
    <property type="molecule type" value="Genomic_DNA"/>
</dbReference>
<dbReference type="CDD" id="cd18781">
    <property type="entry name" value="ABC_6TM_AarD_CydDC_like"/>
    <property type="match status" value="1"/>
</dbReference>
<reference evidence="11" key="1">
    <citation type="journal article" date="2019" name="Int. J. Syst. Evol. Microbiol.">
        <title>The Global Catalogue of Microorganisms (GCM) 10K type strain sequencing project: providing services to taxonomists for standard genome sequencing and annotation.</title>
        <authorList>
            <consortium name="The Broad Institute Genomics Platform"/>
            <consortium name="The Broad Institute Genome Sequencing Center for Infectious Disease"/>
            <person name="Wu L."/>
            <person name="Ma J."/>
        </authorList>
    </citation>
    <scope>NUCLEOTIDE SEQUENCE [LARGE SCALE GENOMIC DNA]</scope>
    <source>
        <strain evidence="11">CCUG 46385</strain>
    </source>
</reference>
<evidence type="ECO:0000256" key="3">
    <source>
        <dbReference type="ARBA" id="ARBA00022741"/>
    </source>
</evidence>
<comment type="caution">
    <text evidence="10">The sequence shown here is derived from an EMBL/GenBank/DDBJ whole genome shotgun (WGS) entry which is preliminary data.</text>
</comment>
<dbReference type="SUPFAM" id="SSF90123">
    <property type="entry name" value="ABC transporter transmembrane region"/>
    <property type="match status" value="1"/>
</dbReference>
<dbReference type="InterPro" id="IPR017871">
    <property type="entry name" value="ABC_transporter-like_CS"/>
</dbReference>
<evidence type="ECO:0000256" key="4">
    <source>
        <dbReference type="ARBA" id="ARBA00022840"/>
    </source>
</evidence>
<accession>A0ABV9QJ76</accession>
<dbReference type="PANTHER" id="PTHR43394:SF1">
    <property type="entry name" value="ATP-BINDING CASSETTE SUB-FAMILY B MEMBER 10, MITOCHONDRIAL"/>
    <property type="match status" value="1"/>
</dbReference>
<dbReference type="Gene3D" id="3.40.50.300">
    <property type="entry name" value="P-loop containing nucleotide triphosphate hydrolases"/>
    <property type="match status" value="1"/>
</dbReference>
<dbReference type="Pfam" id="PF00005">
    <property type="entry name" value="ABC_tran"/>
    <property type="match status" value="1"/>
</dbReference>
<protein>
    <submittedName>
        <fullName evidence="10">ABC transporter ATP-binding protein/permease</fullName>
    </submittedName>
</protein>
<evidence type="ECO:0000256" key="1">
    <source>
        <dbReference type="ARBA" id="ARBA00004651"/>
    </source>
</evidence>
<keyword evidence="2 7" id="KW-0812">Transmembrane</keyword>
<evidence type="ECO:0000256" key="7">
    <source>
        <dbReference type="SAM" id="Phobius"/>
    </source>
</evidence>
<dbReference type="PROSITE" id="PS50929">
    <property type="entry name" value="ABC_TM1F"/>
    <property type="match status" value="1"/>
</dbReference>
<organism evidence="10 11">
    <name type="scientific">Filifactor villosus</name>
    <dbReference type="NCBI Taxonomy" id="29374"/>
    <lineage>
        <taxon>Bacteria</taxon>
        <taxon>Bacillati</taxon>
        <taxon>Bacillota</taxon>
        <taxon>Clostridia</taxon>
        <taxon>Peptostreptococcales</taxon>
        <taxon>Filifactoraceae</taxon>
        <taxon>Filifactor</taxon>
    </lineage>
</organism>
<dbReference type="RefSeq" id="WP_379788154.1">
    <property type="nucleotide sequence ID" value="NZ_JBHSHL010000021.1"/>
</dbReference>
<feature type="domain" description="ABC transmembrane type-1" evidence="9">
    <location>
        <begin position="18"/>
        <end position="301"/>
    </location>
</feature>
<dbReference type="Pfam" id="PF00664">
    <property type="entry name" value="ABC_membrane"/>
    <property type="match status" value="1"/>
</dbReference>
<evidence type="ECO:0000256" key="2">
    <source>
        <dbReference type="ARBA" id="ARBA00022692"/>
    </source>
</evidence>
<dbReference type="InterPro" id="IPR027417">
    <property type="entry name" value="P-loop_NTPase"/>
</dbReference>
<dbReference type="GO" id="GO:0005524">
    <property type="term" value="F:ATP binding"/>
    <property type="evidence" value="ECO:0007669"/>
    <property type="project" value="UniProtKB-KW"/>
</dbReference>
<feature type="transmembrane region" description="Helical" evidence="7">
    <location>
        <begin position="51"/>
        <end position="72"/>
    </location>
</feature>
<evidence type="ECO:0000256" key="5">
    <source>
        <dbReference type="ARBA" id="ARBA00022989"/>
    </source>
</evidence>
<sequence length="579" mass="65432">MIDKRLLSLVPSSKKYIALTVLCYLLSLVANVIFIFFIGNGLNSLFEQGRWMTSIWLSFLLMAGVFLLRYIATLMSTKYSYLASSKVKSILRRQIYQKVLVLGTAYNEKISTSDLIQTSLEGVEQLEIYFSRYLPQLFYSFLAPIFLFVLIFPISAKPAIVLLACVPLIPISIMAVYKIAGKLFKKYWGLYVNMGNGFLDNIRGLTTLKTYLADERKHKEMNDNAEHFRVITMKVLTMQLNSTTIMDFIAFGGAGLGALFTLLELQKGTIGIAQSFVIIMLSAEFFIPLRRLGSFFHIAMNGMSAKKKIFALLDLSSPQRGDLDLQGENIDISMKNLAFSYDENREILKDVSIRLENKSFVSIVGGSGSGKSTIASLITGRYWDYEGNLEINGFEQKRLSADSIAQYITIIGHDSYLFSGTVRENLLMSSPAVTDEEMYRVLKQVRLYEFLMEQEGLDTLLSEGGSNFSGGQRQRLALARAILHNTPMYIFDEATSNIDSESEEYIMDVIKSLAKEKTVLLISHRLENVVDSDRIYVLDQGVVEEQGSHNDLLKKKGVYERLYRTQKNMEKIDGGVCYE</sequence>